<protein>
    <submittedName>
        <fullName evidence="3">Uncharacterized protein (DUF305 family)</fullName>
    </submittedName>
</protein>
<feature type="signal peptide" evidence="1">
    <location>
        <begin position="1"/>
        <end position="17"/>
    </location>
</feature>
<feature type="domain" description="DUF305" evidence="2">
    <location>
        <begin position="17"/>
        <end position="83"/>
    </location>
</feature>
<dbReference type="InterPro" id="IPR012347">
    <property type="entry name" value="Ferritin-like"/>
</dbReference>
<proteinExistence type="predicted"/>
<dbReference type="RefSeq" id="WP_309854194.1">
    <property type="nucleotide sequence ID" value="NZ_JAVDQJ010000004.1"/>
</dbReference>
<evidence type="ECO:0000259" key="2">
    <source>
        <dbReference type="Pfam" id="PF03713"/>
    </source>
</evidence>
<dbReference type="EMBL" id="JAVDQK010000004">
    <property type="protein sequence ID" value="MDR6218134.1"/>
    <property type="molecule type" value="Genomic_DNA"/>
</dbReference>
<feature type="chain" id="PRO_5042114950" evidence="1">
    <location>
        <begin position="18"/>
        <end position="175"/>
    </location>
</feature>
<dbReference type="Pfam" id="PF03713">
    <property type="entry name" value="DUF305"/>
    <property type="match status" value="1"/>
</dbReference>
<reference evidence="3" key="1">
    <citation type="submission" date="2023-07" db="EMBL/GenBank/DDBJ databases">
        <title>Sorghum-associated microbial communities from plants grown in Nebraska, USA.</title>
        <authorList>
            <person name="Schachtman D."/>
        </authorList>
    </citation>
    <scope>NUCLEOTIDE SEQUENCE</scope>
    <source>
        <strain evidence="3">BE330</strain>
    </source>
</reference>
<gene>
    <name evidence="3" type="ORF">J2Y00_001697</name>
</gene>
<evidence type="ECO:0000256" key="1">
    <source>
        <dbReference type="SAM" id="SignalP"/>
    </source>
</evidence>
<dbReference type="InterPro" id="IPR005183">
    <property type="entry name" value="DUF305_CopM-like"/>
</dbReference>
<dbReference type="Proteomes" id="UP001185331">
    <property type="component" value="Unassembled WGS sequence"/>
</dbReference>
<organism evidence="3 4">
    <name type="scientific">Deinococcus soli</name>
    <name type="common">ex Cha et al. 2016</name>
    <dbReference type="NCBI Taxonomy" id="1309411"/>
    <lineage>
        <taxon>Bacteria</taxon>
        <taxon>Thermotogati</taxon>
        <taxon>Deinococcota</taxon>
        <taxon>Deinococci</taxon>
        <taxon>Deinococcales</taxon>
        <taxon>Deinococcaceae</taxon>
        <taxon>Deinococcus</taxon>
    </lineage>
</organism>
<keyword evidence="1" id="KW-0732">Signal</keyword>
<name>A0AAE4BMG4_9DEIO</name>
<sequence>MKRQALLLAALSSAAWAAPAAPTELKGLSGVGFDRAFLGLVIAQHHSAAALGKAAQAQAKDPAVQRFGRTLAAQREAELIILNATLRRLGGPDLTGAGKVTQGLSATFSSWRSGSKTDPQLIEAMITSRTWLLNVCTLALGRAATPEVRTVVRDLLKTQADSLAQLHDWRAAHSP</sequence>
<comment type="caution">
    <text evidence="3">The sequence shown here is derived from an EMBL/GenBank/DDBJ whole genome shotgun (WGS) entry which is preliminary data.</text>
</comment>
<dbReference type="AlphaFoldDB" id="A0AAE4BMG4"/>
<dbReference type="Gene3D" id="1.20.1260.10">
    <property type="match status" value="1"/>
</dbReference>
<evidence type="ECO:0000313" key="3">
    <source>
        <dbReference type="EMBL" id="MDR6218134.1"/>
    </source>
</evidence>
<evidence type="ECO:0000313" key="4">
    <source>
        <dbReference type="Proteomes" id="UP001185331"/>
    </source>
</evidence>
<accession>A0AAE4BMG4</accession>